<keyword evidence="12" id="KW-1185">Reference proteome</keyword>
<evidence type="ECO:0000256" key="4">
    <source>
        <dbReference type="ARBA" id="ARBA00008981"/>
    </source>
</evidence>
<evidence type="ECO:0000256" key="2">
    <source>
        <dbReference type="ARBA" id="ARBA00001933"/>
    </source>
</evidence>
<evidence type="ECO:0000256" key="5">
    <source>
        <dbReference type="ARBA" id="ARBA00012143"/>
    </source>
</evidence>
<evidence type="ECO:0000256" key="7">
    <source>
        <dbReference type="ARBA" id="ARBA00022898"/>
    </source>
</evidence>
<reference evidence="12" key="1">
    <citation type="submission" date="2016-10" db="EMBL/GenBank/DDBJ databases">
        <authorList>
            <person name="Varghese N."/>
        </authorList>
    </citation>
    <scope>NUCLEOTIDE SEQUENCE [LARGE SCALE GENOMIC DNA]</scope>
    <source>
        <strain evidence="12">DSM 17980</strain>
    </source>
</reference>
<comment type="cofactor">
    <cofactor evidence="2">
        <name>pyridoxal 5'-phosphate</name>
        <dbReference type="ChEBI" id="CHEBI:597326"/>
    </cofactor>
</comment>
<keyword evidence="6" id="KW-0963">Cytoplasm</keyword>
<dbReference type="Proteomes" id="UP000183508">
    <property type="component" value="Unassembled WGS sequence"/>
</dbReference>
<dbReference type="PANTHER" id="PTHR43713">
    <property type="entry name" value="GLUTAMATE-1-SEMIALDEHYDE 2,1-AMINOMUTASE"/>
    <property type="match status" value="1"/>
</dbReference>
<dbReference type="EC" id="5.4.3.8" evidence="5"/>
<accession>A0A1I7JJ25</accession>
<dbReference type="FunFam" id="3.40.640.10:FF:000021">
    <property type="entry name" value="Glutamate-1-semialdehyde 2,1-aminomutase"/>
    <property type="match status" value="1"/>
</dbReference>
<dbReference type="InterPro" id="IPR015424">
    <property type="entry name" value="PyrdxlP-dep_Trfase"/>
</dbReference>
<evidence type="ECO:0000256" key="8">
    <source>
        <dbReference type="ARBA" id="ARBA00023235"/>
    </source>
</evidence>
<dbReference type="Pfam" id="PF00202">
    <property type="entry name" value="Aminotran_3"/>
    <property type="match status" value="1"/>
</dbReference>
<evidence type="ECO:0000313" key="12">
    <source>
        <dbReference type="Proteomes" id="UP000183508"/>
    </source>
</evidence>
<evidence type="ECO:0000256" key="9">
    <source>
        <dbReference type="ARBA" id="ARBA00023244"/>
    </source>
</evidence>
<keyword evidence="9" id="KW-0627">Porphyrin biosynthesis</keyword>
<sequence length="444" mass="48794">MDLTVLQSRFERRHPRSKSFYEKALLSTPGGVHGNLRHYPPFPLTFEKAQGAYLTDADGHVYVDYFLSYGALILGHGDPAVRMAVQEVWEQQGTSSFGAPHPLELEMVDTLKSLLPSLESVRFTNSGLEATLLSVRLALAYTGRTHLAKFEGHYHGSHDHVLISIHPAEAPHEARRPAPKAASFGLPDYFTDHTIVLPYHDWDACEDILNQHKTEIGAVIMEPMMAGFVPADPGMVKRLREWTSQHGVLLIFDEVKTGFRVSLGGAQEYYGVKPDLTTLGKVVGGGFPIGVVGGRRDILDLCSPLRSGQPLFHSGTFNGNPVSLAAGLATLRQLRQPGFFDNMVKSAMKLRDAIESLSQAYNAGWSTLGVGTIFNLVDTATDPQGTAKTARRLALDYLLMEQGVFSKPLNRFSMASVHGPQEIDQTISAFERAFAELTGRHLRS</sequence>
<organism evidence="11 12">
    <name type="scientific">Alicyclobacillus macrosporangiidus</name>
    <dbReference type="NCBI Taxonomy" id="392015"/>
    <lineage>
        <taxon>Bacteria</taxon>
        <taxon>Bacillati</taxon>
        <taxon>Bacillota</taxon>
        <taxon>Bacilli</taxon>
        <taxon>Bacillales</taxon>
        <taxon>Alicyclobacillaceae</taxon>
        <taxon>Alicyclobacillus</taxon>
    </lineage>
</organism>
<comment type="pathway">
    <text evidence="3">Porphyrin-containing compound metabolism; protoporphyrin-IX biosynthesis; 5-aminolevulinate from L-glutamyl-tRNA(Glu): step 2/2.</text>
</comment>
<dbReference type="Gene3D" id="3.90.1150.10">
    <property type="entry name" value="Aspartate Aminotransferase, domain 1"/>
    <property type="match status" value="1"/>
</dbReference>
<dbReference type="AlphaFoldDB" id="A0A1I7JJ25"/>
<evidence type="ECO:0000256" key="6">
    <source>
        <dbReference type="ARBA" id="ARBA00022490"/>
    </source>
</evidence>
<dbReference type="PROSITE" id="PS00600">
    <property type="entry name" value="AA_TRANSFER_CLASS_3"/>
    <property type="match status" value="1"/>
</dbReference>
<dbReference type="SUPFAM" id="SSF53383">
    <property type="entry name" value="PLP-dependent transferases"/>
    <property type="match status" value="1"/>
</dbReference>
<dbReference type="Gene3D" id="3.40.640.10">
    <property type="entry name" value="Type I PLP-dependent aspartate aminotransferase-like (Major domain)"/>
    <property type="match status" value="1"/>
</dbReference>
<dbReference type="GO" id="GO:0006779">
    <property type="term" value="P:porphyrin-containing compound biosynthetic process"/>
    <property type="evidence" value="ECO:0007669"/>
    <property type="project" value="UniProtKB-KW"/>
</dbReference>
<comment type="similarity">
    <text evidence="4">Belongs to the class-III pyridoxal-phosphate-dependent aminotransferase family. HemL subfamily.</text>
</comment>
<evidence type="ECO:0000256" key="10">
    <source>
        <dbReference type="RuleBase" id="RU003560"/>
    </source>
</evidence>
<dbReference type="PANTHER" id="PTHR43713:SF3">
    <property type="entry name" value="GLUTAMATE-1-SEMIALDEHYDE 2,1-AMINOMUTASE 1, CHLOROPLASTIC-RELATED"/>
    <property type="match status" value="1"/>
</dbReference>
<dbReference type="InterPro" id="IPR005814">
    <property type="entry name" value="Aminotrans_3"/>
</dbReference>
<dbReference type="InterPro" id="IPR049704">
    <property type="entry name" value="Aminotrans_3_PPA_site"/>
</dbReference>
<dbReference type="STRING" id="392015.SAMN05421543_11065"/>
<keyword evidence="8" id="KW-0413">Isomerase</keyword>
<dbReference type="EMBL" id="FPBV01000010">
    <property type="protein sequence ID" value="SFU85121.1"/>
    <property type="molecule type" value="Genomic_DNA"/>
</dbReference>
<evidence type="ECO:0000313" key="11">
    <source>
        <dbReference type="EMBL" id="SFU85121.1"/>
    </source>
</evidence>
<evidence type="ECO:0000256" key="1">
    <source>
        <dbReference type="ARBA" id="ARBA00001579"/>
    </source>
</evidence>
<dbReference type="RefSeq" id="WP_074952488.1">
    <property type="nucleotide sequence ID" value="NZ_FPBV01000010.1"/>
</dbReference>
<keyword evidence="7 10" id="KW-0663">Pyridoxal phosphate</keyword>
<comment type="catalytic activity">
    <reaction evidence="1">
        <text>(S)-4-amino-5-oxopentanoate = 5-aminolevulinate</text>
        <dbReference type="Rhea" id="RHEA:14265"/>
        <dbReference type="ChEBI" id="CHEBI:57501"/>
        <dbReference type="ChEBI" id="CHEBI:356416"/>
        <dbReference type="EC" id="5.4.3.8"/>
    </reaction>
</comment>
<gene>
    <name evidence="11" type="ORF">SAMN05421543_11065</name>
</gene>
<dbReference type="InterPro" id="IPR015421">
    <property type="entry name" value="PyrdxlP-dep_Trfase_major"/>
</dbReference>
<protein>
    <recommendedName>
        <fullName evidence="5">glutamate-1-semialdehyde 2,1-aminomutase</fullName>
        <ecNumber evidence="5">5.4.3.8</ecNumber>
    </recommendedName>
</protein>
<name>A0A1I7JJ25_9BACL</name>
<dbReference type="CDD" id="cd00610">
    <property type="entry name" value="OAT_like"/>
    <property type="match status" value="1"/>
</dbReference>
<dbReference type="OrthoDB" id="9807885at2"/>
<dbReference type="InterPro" id="IPR015422">
    <property type="entry name" value="PyrdxlP-dep_Trfase_small"/>
</dbReference>
<proteinExistence type="inferred from homology"/>
<dbReference type="GO" id="GO:0008483">
    <property type="term" value="F:transaminase activity"/>
    <property type="evidence" value="ECO:0007669"/>
    <property type="project" value="InterPro"/>
</dbReference>
<dbReference type="GO" id="GO:0030170">
    <property type="term" value="F:pyridoxal phosphate binding"/>
    <property type="evidence" value="ECO:0007669"/>
    <property type="project" value="InterPro"/>
</dbReference>
<evidence type="ECO:0000256" key="3">
    <source>
        <dbReference type="ARBA" id="ARBA00004819"/>
    </source>
</evidence>
<dbReference type="GO" id="GO:0042286">
    <property type="term" value="F:glutamate-1-semialdehyde 2,1-aminomutase activity"/>
    <property type="evidence" value="ECO:0007669"/>
    <property type="project" value="UniProtKB-EC"/>
</dbReference>